<keyword evidence="5" id="KW-0508">mRNA splicing</keyword>
<dbReference type="SUPFAM" id="SSF48452">
    <property type="entry name" value="TPR-like"/>
    <property type="match status" value="1"/>
</dbReference>
<keyword evidence="2" id="KW-0507">mRNA processing</keyword>
<proteinExistence type="predicted"/>
<dbReference type="EMBL" id="OU896710">
    <property type="protein sequence ID" value="CAH1162821.1"/>
    <property type="molecule type" value="Genomic_DNA"/>
</dbReference>
<dbReference type="GO" id="GO:0006397">
    <property type="term" value="P:mRNA processing"/>
    <property type="evidence" value="ECO:0007669"/>
    <property type="project" value="UniProtKB-KW"/>
</dbReference>
<dbReference type="Gene3D" id="1.25.40.10">
    <property type="entry name" value="Tetratricopeptide repeat domain"/>
    <property type="match status" value="2"/>
</dbReference>
<dbReference type="InterPro" id="IPR035979">
    <property type="entry name" value="RBD_domain_sf"/>
</dbReference>
<dbReference type="SMART" id="SM00360">
    <property type="entry name" value="RRM"/>
    <property type="match status" value="2"/>
</dbReference>
<dbReference type="SMART" id="SM00386">
    <property type="entry name" value="HAT"/>
    <property type="match status" value="6"/>
</dbReference>
<accession>A0A9P0DJD4</accession>
<evidence type="ECO:0000256" key="7">
    <source>
        <dbReference type="PROSITE-ProRule" id="PRU00176"/>
    </source>
</evidence>
<dbReference type="PANTHER" id="PTHR17204">
    <property type="entry name" value="PRE-MRNA PROCESSING PROTEIN PRP39-RELATED"/>
    <property type="match status" value="1"/>
</dbReference>
<evidence type="ECO:0000256" key="6">
    <source>
        <dbReference type="ARBA" id="ARBA00023242"/>
    </source>
</evidence>
<dbReference type="GO" id="GO:0008380">
    <property type="term" value="P:RNA splicing"/>
    <property type="evidence" value="ECO:0007669"/>
    <property type="project" value="UniProtKB-KW"/>
</dbReference>
<evidence type="ECO:0000256" key="8">
    <source>
        <dbReference type="SAM" id="MobiDB-lite"/>
    </source>
</evidence>
<feature type="compositionally biased region" description="Acidic residues" evidence="8">
    <location>
        <begin position="1"/>
        <end position="24"/>
    </location>
</feature>
<keyword evidence="6" id="KW-0539">Nucleus</keyword>
<feature type="region of interest" description="Disordered" evidence="8">
    <location>
        <begin position="731"/>
        <end position="816"/>
    </location>
</feature>
<evidence type="ECO:0000256" key="4">
    <source>
        <dbReference type="ARBA" id="ARBA00022884"/>
    </source>
</evidence>
<dbReference type="OrthoDB" id="360390at2759"/>
<dbReference type="InterPro" id="IPR011990">
    <property type="entry name" value="TPR-like_helical_dom_sf"/>
</dbReference>
<keyword evidence="4 7" id="KW-0694">RNA-binding</keyword>
<dbReference type="InterPro" id="IPR003107">
    <property type="entry name" value="HAT"/>
</dbReference>
<organism evidence="10 11">
    <name type="scientific">Phaedon cochleariae</name>
    <name type="common">Mustard beetle</name>
    <dbReference type="NCBI Taxonomy" id="80249"/>
    <lineage>
        <taxon>Eukaryota</taxon>
        <taxon>Metazoa</taxon>
        <taxon>Ecdysozoa</taxon>
        <taxon>Arthropoda</taxon>
        <taxon>Hexapoda</taxon>
        <taxon>Insecta</taxon>
        <taxon>Pterygota</taxon>
        <taxon>Neoptera</taxon>
        <taxon>Endopterygota</taxon>
        <taxon>Coleoptera</taxon>
        <taxon>Polyphaga</taxon>
        <taxon>Cucujiformia</taxon>
        <taxon>Chrysomeloidea</taxon>
        <taxon>Chrysomelidae</taxon>
        <taxon>Chrysomelinae</taxon>
        <taxon>Chrysomelini</taxon>
        <taxon>Phaedon</taxon>
    </lineage>
</organism>
<name>A0A9P0DJD4_PHACE</name>
<comment type="subcellular location">
    <subcellularLocation>
        <location evidence="1">Nucleus</location>
    </subcellularLocation>
</comment>
<evidence type="ECO:0000256" key="3">
    <source>
        <dbReference type="ARBA" id="ARBA00022737"/>
    </source>
</evidence>
<feature type="compositionally biased region" description="Basic and acidic residues" evidence="8">
    <location>
        <begin position="800"/>
        <end position="809"/>
    </location>
</feature>
<feature type="domain" description="RRM" evidence="9">
    <location>
        <begin position="658"/>
        <end position="734"/>
    </location>
</feature>
<keyword evidence="3" id="KW-0677">Repeat</keyword>
<dbReference type="GO" id="GO:0003723">
    <property type="term" value="F:RNA binding"/>
    <property type="evidence" value="ECO:0007669"/>
    <property type="project" value="UniProtKB-UniRule"/>
</dbReference>
<dbReference type="Pfam" id="PF23240">
    <property type="entry name" value="HAT_PRP39_N"/>
    <property type="match status" value="1"/>
</dbReference>
<sequence length="816" mass="93229">MNEERMEEDNNMENEVSDSSDSDSDNDKELTSRAEALEAQISSNKYLYDAHVEVTTIYLQMGDLDSMRAAFQRFHETFPLTPKLWLSWIKAEIKIASTSEEKARIFQLFDKAVEDYLSIDVWVEYAQFSIGASELSKTHSILERGLNSAGLHVAEGSLLWDTLRELEHAHVQVNSEGSEEWKNQVNRLADVFKRQLSVPLLNMENTYQEWQDWFKSLPPGIVNPDPIEWGYKKALKVLENYKPFEERLLIAESTERLEIYKEYIKVLKDPSTILCLYERAVVDLCLTAQLWEDYCGFAFKLGDIADQVSARALRHCDWSVELWCTRLRIQENLKRDEKEIVECFEEGLTRCSAVPNLDLWLTFLEYQVRNCGDSDKLDKLFRQAEEQITDETDPARKLSRWRARMLAKGADMGRARKIWNDIVHGRHHKGTASVWLEYARLEIQYGDPNSARTVFRRALAASKDWPQYIAEEWSMFERENGTLEDVMKCLEACSVVKKVVEERQESGREVEEVAESREERVRKRKFEPRERTRIGHAKRSKMDEVVEHKPNLLHAPPKKPIEKDPKITVFVSNLHPRVTERDLKELFPNAVNIDVVLDRKGKSRCFGYVQFAKEEETLVALARDRAPIDGRPVFVSEIKPERTERQPVFKYATGAEENKLFVRGLPVDKTVEEIEKVFKAYDPVDVRVVTKRNGQSKGIAYVEFDTREAANKALLALDQTTVEGQVITVAVSAPPPPKGKQGEQVPRGSSGGAGGAASGEPWRNARSRLQVPVMMVPRAVQAKGAGKSDPSANGGGTGEAPKKNSDFRDMLLNLKK</sequence>
<dbReference type="PROSITE" id="PS50102">
    <property type="entry name" value="RRM"/>
    <property type="match status" value="2"/>
</dbReference>
<evidence type="ECO:0000256" key="5">
    <source>
        <dbReference type="ARBA" id="ARBA00023187"/>
    </source>
</evidence>
<dbReference type="GO" id="GO:0005634">
    <property type="term" value="C:nucleus"/>
    <property type="evidence" value="ECO:0007669"/>
    <property type="project" value="UniProtKB-SubCell"/>
</dbReference>
<evidence type="ECO:0000313" key="10">
    <source>
        <dbReference type="EMBL" id="CAH1162821.1"/>
    </source>
</evidence>
<evidence type="ECO:0000256" key="2">
    <source>
        <dbReference type="ARBA" id="ARBA00022664"/>
    </source>
</evidence>
<reference evidence="10" key="2">
    <citation type="submission" date="2022-10" db="EMBL/GenBank/DDBJ databases">
        <authorList>
            <consortium name="ENA_rothamsted_submissions"/>
            <consortium name="culmorum"/>
            <person name="King R."/>
        </authorList>
    </citation>
    <scope>NUCLEOTIDE SEQUENCE</scope>
</reference>
<evidence type="ECO:0000256" key="1">
    <source>
        <dbReference type="ARBA" id="ARBA00004123"/>
    </source>
</evidence>
<dbReference type="Gene3D" id="3.30.70.330">
    <property type="match status" value="2"/>
</dbReference>
<dbReference type="InterPro" id="IPR012677">
    <property type="entry name" value="Nucleotide-bd_a/b_plait_sf"/>
</dbReference>
<evidence type="ECO:0000313" key="11">
    <source>
        <dbReference type="Proteomes" id="UP001153737"/>
    </source>
</evidence>
<evidence type="ECO:0000259" key="9">
    <source>
        <dbReference type="PROSITE" id="PS50102"/>
    </source>
</evidence>
<dbReference type="Pfam" id="PF00076">
    <property type="entry name" value="RRM_1"/>
    <property type="match status" value="2"/>
</dbReference>
<feature type="domain" description="RRM" evidence="9">
    <location>
        <begin position="567"/>
        <end position="640"/>
    </location>
</feature>
<dbReference type="PANTHER" id="PTHR17204:SF25">
    <property type="entry name" value="RRM DOMAIN-CONTAINING PROTEIN"/>
    <property type="match status" value="1"/>
</dbReference>
<dbReference type="AlphaFoldDB" id="A0A9P0DJD4"/>
<dbReference type="Proteomes" id="UP001153737">
    <property type="component" value="Chromosome 4"/>
</dbReference>
<reference evidence="10" key="1">
    <citation type="submission" date="2022-01" db="EMBL/GenBank/DDBJ databases">
        <authorList>
            <person name="King R."/>
        </authorList>
    </citation>
    <scope>NUCLEOTIDE SEQUENCE</scope>
</reference>
<dbReference type="SUPFAM" id="SSF54928">
    <property type="entry name" value="RNA-binding domain, RBD"/>
    <property type="match status" value="2"/>
</dbReference>
<gene>
    <name evidence="10" type="ORF">PHAECO_LOCUS7899</name>
</gene>
<dbReference type="InterPro" id="IPR000504">
    <property type="entry name" value="RRM_dom"/>
</dbReference>
<protein>
    <recommendedName>
        <fullName evidence="9">RRM domain-containing protein</fullName>
    </recommendedName>
</protein>
<keyword evidence="11" id="KW-1185">Reference proteome</keyword>
<feature type="region of interest" description="Disordered" evidence="8">
    <location>
        <begin position="1"/>
        <end position="31"/>
    </location>
</feature>